<dbReference type="PANTHER" id="PTHR24064">
    <property type="entry name" value="SOLUTE CARRIER FAMILY 22 MEMBER"/>
    <property type="match status" value="1"/>
</dbReference>
<accession>A0AAW1TRY3</accession>
<gene>
    <name evidence="6" type="ORF">WA026_012817</name>
</gene>
<keyword evidence="2 5" id="KW-0812">Transmembrane</keyword>
<feature type="transmembrane region" description="Helical" evidence="5">
    <location>
        <begin position="277"/>
        <end position="296"/>
    </location>
</feature>
<evidence type="ECO:0000313" key="6">
    <source>
        <dbReference type="EMBL" id="KAK9871440.1"/>
    </source>
</evidence>
<dbReference type="GO" id="GO:0022857">
    <property type="term" value="F:transmembrane transporter activity"/>
    <property type="evidence" value="ECO:0007669"/>
    <property type="project" value="InterPro"/>
</dbReference>
<sequence>MLKDRVNRVAFSSGIAPSESEYFEIIYAYEKTTLWFLLLFITRTAISMANGIQMTYYLKINKIEGICYIPELRNIKWNFQQSIQIMKRYGSKNLSEEVGVCEYLDYDYKAFAQLNYDEALQLKQNTATPGVKNCMRNAIRLSENTTRYRNLDIPFCHSSILGYRMFLLKNLSFMIGSIVFGILGDVFGRKKISVIVAILWTLSTVCLSSLPDFGASEIFFVATNCFNKSLDLLTYINLLEISPKKIRFFAVLTFYGRIVVFVFLTRFSDLLNFDWNILLHICFCFALVSLFHCWYIPESPRWLINHSKYKDALEVMKEIIGYVPNEILFEDEGTDTIIYWDIFINSFRYLRKRKIKTMTIMILFSAVVGFIEETQVLRILQSKIDARGAIVVSTSRIVSFFYAMMLFGAFGKKYGLFCTLMSITFVSYVVICFRDSSSNIDIRVNAFLLMTTCSAEMLVYAYLPDLFPTFLRCTTLGMIFFFSSIARIITVELIDWTEVMRTNVYIIFFVISLPGFFILKLPDTTLADLLTTRLFRV</sequence>
<protein>
    <recommendedName>
        <fullName evidence="8">Major facilitator superfamily (MFS) profile domain-containing protein</fullName>
    </recommendedName>
</protein>
<dbReference type="InterPro" id="IPR036259">
    <property type="entry name" value="MFS_trans_sf"/>
</dbReference>
<evidence type="ECO:0000256" key="4">
    <source>
        <dbReference type="ARBA" id="ARBA00023136"/>
    </source>
</evidence>
<feature type="transmembrane region" description="Helical" evidence="5">
    <location>
        <begin position="414"/>
        <end position="433"/>
    </location>
</feature>
<evidence type="ECO:0000256" key="3">
    <source>
        <dbReference type="ARBA" id="ARBA00022989"/>
    </source>
</evidence>
<dbReference type="Pfam" id="PF00083">
    <property type="entry name" value="Sugar_tr"/>
    <property type="match status" value="1"/>
</dbReference>
<feature type="transmembrane region" description="Helical" evidence="5">
    <location>
        <begin position="469"/>
        <end position="490"/>
    </location>
</feature>
<dbReference type="Gene3D" id="1.20.1250.20">
    <property type="entry name" value="MFS general substrate transporter like domains"/>
    <property type="match status" value="1"/>
</dbReference>
<reference evidence="6 7" key="1">
    <citation type="submission" date="2023-03" db="EMBL/GenBank/DDBJ databases">
        <title>Genome insight into feeding habits of ladybird beetles.</title>
        <authorList>
            <person name="Li H.-S."/>
            <person name="Huang Y.-H."/>
            <person name="Pang H."/>
        </authorList>
    </citation>
    <scope>NUCLEOTIDE SEQUENCE [LARGE SCALE GENOMIC DNA]</scope>
    <source>
        <strain evidence="6">SYSU_2023b</strain>
        <tissue evidence="6">Whole body</tissue>
    </source>
</reference>
<evidence type="ECO:0000313" key="7">
    <source>
        <dbReference type="Proteomes" id="UP001431783"/>
    </source>
</evidence>
<feature type="transmembrane region" description="Helical" evidence="5">
    <location>
        <begin position="502"/>
        <end position="519"/>
    </location>
</feature>
<feature type="transmembrane region" description="Helical" evidence="5">
    <location>
        <begin position="192"/>
        <end position="210"/>
    </location>
</feature>
<proteinExistence type="predicted"/>
<dbReference type="SUPFAM" id="SSF103473">
    <property type="entry name" value="MFS general substrate transporter"/>
    <property type="match status" value="1"/>
</dbReference>
<keyword evidence="3 5" id="KW-1133">Transmembrane helix</keyword>
<name>A0AAW1TRY3_9CUCU</name>
<feature type="transmembrane region" description="Helical" evidence="5">
    <location>
        <begin position="167"/>
        <end position="186"/>
    </location>
</feature>
<dbReference type="Proteomes" id="UP001431783">
    <property type="component" value="Unassembled WGS sequence"/>
</dbReference>
<dbReference type="EMBL" id="JARQZJ010000006">
    <property type="protein sequence ID" value="KAK9871440.1"/>
    <property type="molecule type" value="Genomic_DNA"/>
</dbReference>
<evidence type="ECO:0000256" key="5">
    <source>
        <dbReference type="SAM" id="Phobius"/>
    </source>
</evidence>
<organism evidence="6 7">
    <name type="scientific">Henosepilachna vigintioctopunctata</name>
    <dbReference type="NCBI Taxonomy" id="420089"/>
    <lineage>
        <taxon>Eukaryota</taxon>
        <taxon>Metazoa</taxon>
        <taxon>Ecdysozoa</taxon>
        <taxon>Arthropoda</taxon>
        <taxon>Hexapoda</taxon>
        <taxon>Insecta</taxon>
        <taxon>Pterygota</taxon>
        <taxon>Neoptera</taxon>
        <taxon>Endopterygota</taxon>
        <taxon>Coleoptera</taxon>
        <taxon>Polyphaga</taxon>
        <taxon>Cucujiformia</taxon>
        <taxon>Coccinelloidea</taxon>
        <taxon>Coccinellidae</taxon>
        <taxon>Epilachninae</taxon>
        <taxon>Epilachnini</taxon>
        <taxon>Henosepilachna</taxon>
    </lineage>
</organism>
<evidence type="ECO:0008006" key="8">
    <source>
        <dbReference type="Google" id="ProtNLM"/>
    </source>
</evidence>
<feature type="transmembrane region" description="Helical" evidence="5">
    <location>
        <begin position="246"/>
        <end position="265"/>
    </location>
</feature>
<keyword evidence="4 5" id="KW-0472">Membrane</keyword>
<evidence type="ECO:0000256" key="1">
    <source>
        <dbReference type="ARBA" id="ARBA00004141"/>
    </source>
</evidence>
<evidence type="ECO:0000256" key="2">
    <source>
        <dbReference type="ARBA" id="ARBA00022692"/>
    </source>
</evidence>
<feature type="transmembrane region" description="Helical" evidence="5">
    <location>
        <begin position="445"/>
        <end position="463"/>
    </location>
</feature>
<comment type="caution">
    <text evidence="6">The sequence shown here is derived from an EMBL/GenBank/DDBJ whole genome shotgun (WGS) entry which is preliminary data.</text>
</comment>
<keyword evidence="7" id="KW-1185">Reference proteome</keyword>
<dbReference type="InterPro" id="IPR005828">
    <property type="entry name" value="MFS_sugar_transport-like"/>
</dbReference>
<dbReference type="AlphaFoldDB" id="A0AAW1TRY3"/>
<dbReference type="GO" id="GO:0016020">
    <property type="term" value="C:membrane"/>
    <property type="evidence" value="ECO:0007669"/>
    <property type="project" value="UniProtKB-SubCell"/>
</dbReference>
<comment type="subcellular location">
    <subcellularLocation>
        <location evidence="1">Membrane</location>
        <topology evidence="1">Multi-pass membrane protein</topology>
    </subcellularLocation>
</comment>